<organism evidence="2 3">
    <name type="scientific">Mucilaginibacter sabulilitoris</name>
    <dbReference type="NCBI Taxonomy" id="1173583"/>
    <lineage>
        <taxon>Bacteria</taxon>
        <taxon>Pseudomonadati</taxon>
        <taxon>Bacteroidota</taxon>
        <taxon>Sphingobacteriia</taxon>
        <taxon>Sphingobacteriales</taxon>
        <taxon>Sphingobacteriaceae</taxon>
        <taxon>Mucilaginibacter</taxon>
    </lineage>
</organism>
<accession>A0ABZ0TGU5</accession>
<proteinExistence type="predicted"/>
<keyword evidence="3" id="KW-1185">Reference proteome</keyword>
<dbReference type="EMBL" id="CP139558">
    <property type="protein sequence ID" value="WPU91791.1"/>
    <property type="molecule type" value="Genomic_DNA"/>
</dbReference>
<feature type="region of interest" description="Disordered" evidence="1">
    <location>
        <begin position="28"/>
        <end position="48"/>
    </location>
</feature>
<dbReference type="RefSeq" id="WP_321560957.1">
    <property type="nucleotide sequence ID" value="NZ_CP139558.1"/>
</dbReference>
<sequence>MKYFRWPPDFINTMTWDNFTLFMKSIPDFDSDDNKEPELKSMNIEDWS</sequence>
<name>A0ABZ0TGU5_9SPHI</name>
<protein>
    <submittedName>
        <fullName evidence="2">Uncharacterized protein</fullName>
    </submittedName>
</protein>
<evidence type="ECO:0000313" key="2">
    <source>
        <dbReference type="EMBL" id="WPU91791.1"/>
    </source>
</evidence>
<dbReference type="Proteomes" id="UP001324380">
    <property type="component" value="Chromosome"/>
</dbReference>
<evidence type="ECO:0000256" key="1">
    <source>
        <dbReference type="SAM" id="MobiDB-lite"/>
    </source>
</evidence>
<reference evidence="2 3" key="1">
    <citation type="submission" date="2023-11" db="EMBL/GenBank/DDBJ databases">
        <title>Analysis of the Genomes of Mucilaginibacter gossypii cycad 4 and M. sabulilitoris SNA2: microbes with the potential for plant growth promotion.</title>
        <authorList>
            <person name="Hirsch A.M."/>
            <person name="Humm E."/>
            <person name="Rubbi M."/>
            <person name="Del Vecchio G."/>
            <person name="Ha S.M."/>
            <person name="Pellegrini M."/>
            <person name="Gunsalus R.P."/>
        </authorList>
    </citation>
    <scope>NUCLEOTIDE SEQUENCE [LARGE SCALE GENOMIC DNA]</scope>
    <source>
        <strain evidence="2 3">SNA2</strain>
    </source>
</reference>
<gene>
    <name evidence="2" type="ORF">SNE25_20960</name>
</gene>
<evidence type="ECO:0000313" key="3">
    <source>
        <dbReference type="Proteomes" id="UP001324380"/>
    </source>
</evidence>